<dbReference type="Proteomes" id="UP000197138">
    <property type="component" value="Unassembled WGS sequence"/>
</dbReference>
<evidence type="ECO:0000256" key="1">
    <source>
        <dbReference type="SAM" id="MobiDB-lite"/>
    </source>
</evidence>
<accession>A0A218X5D6</accession>
<name>A0A218X5D6_PUNGR</name>
<proteinExistence type="predicted"/>
<evidence type="ECO:0000313" key="2">
    <source>
        <dbReference type="EMBL" id="OWM79916.1"/>
    </source>
</evidence>
<protein>
    <submittedName>
        <fullName evidence="2">Uncharacterized protein</fullName>
    </submittedName>
</protein>
<dbReference type="AlphaFoldDB" id="A0A218X5D6"/>
<sequence length="88" mass="9353">MGTGAGPVLRAGSPNPKAAPHLHRRIHYTTKTSEPTPSSVGADFAELQAYNRPARAGTVTGALESVATCEPLLLTMWPGRLEVYCHVL</sequence>
<dbReference type="EMBL" id="MTKT01002384">
    <property type="protein sequence ID" value="OWM79916.1"/>
    <property type="molecule type" value="Genomic_DNA"/>
</dbReference>
<organism evidence="2 3">
    <name type="scientific">Punica granatum</name>
    <name type="common">Pomegranate</name>
    <dbReference type="NCBI Taxonomy" id="22663"/>
    <lineage>
        <taxon>Eukaryota</taxon>
        <taxon>Viridiplantae</taxon>
        <taxon>Streptophyta</taxon>
        <taxon>Embryophyta</taxon>
        <taxon>Tracheophyta</taxon>
        <taxon>Spermatophyta</taxon>
        <taxon>Magnoliopsida</taxon>
        <taxon>eudicotyledons</taxon>
        <taxon>Gunneridae</taxon>
        <taxon>Pentapetalae</taxon>
        <taxon>rosids</taxon>
        <taxon>malvids</taxon>
        <taxon>Myrtales</taxon>
        <taxon>Lythraceae</taxon>
        <taxon>Punica</taxon>
    </lineage>
</organism>
<feature type="region of interest" description="Disordered" evidence="1">
    <location>
        <begin position="1"/>
        <end position="22"/>
    </location>
</feature>
<evidence type="ECO:0000313" key="3">
    <source>
        <dbReference type="Proteomes" id="UP000197138"/>
    </source>
</evidence>
<gene>
    <name evidence="2" type="ORF">CDL15_Pgr001559</name>
</gene>
<comment type="caution">
    <text evidence="2">The sequence shown here is derived from an EMBL/GenBank/DDBJ whole genome shotgun (WGS) entry which is preliminary data.</text>
</comment>
<reference evidence="3" key="1">
    <citation type="journal article" date="2017" name="Plant J.">
        <title>The pomegranate (Punica granatum L.) genome and the genomics of punicalagin biosynthesis.</title>
        <authorList>
            <person name="Qin G."/>
            <person name="Xu C."/>
            <person name="Ming R."/>
            <person name="Tang H."/>
            <person name="Guyot R."/>
            <person name="Kramer E.M."/>
            <person name="Hu Y."/>
            <person name="Yi X."/>
            <person name="Qi Y."/>
            <person name="Xu X."/>
            <person name="Gao Z."/>
            <person name="Pan H."/>
            <person name="Jian J."/>
            <person name="Tian Y."/>
            <person name="Yue Z."/>
            <person name="Xu Y."/>
        </authorList>
    </citation>
    <scope>NUCLEOTIDE SEQUENCE [LARGE SCALE GENOMIC DNA]</scope>
    <source>
        <strain evidence="3">cv. Dabenzi</strain>
    </source>
</reference>